<dbReference type="AlphaFoldDB" id="A0A7S0YTP8"/>
<feature type="compositionally biased region" description="Basic and acidic residues" evidence="1">
    <location>
        <begin position="30"/>
        <end position="40"/>
    </location>
</feature>
<dbReference type="EMBL" id="HBFM01034267">
    <property type="protein sequence ID" value="CAD8793321.1"/>
    <property type="molecule type" value="Transcribed_RNA"/>
</dbReference>
<evidence type="ECO:0000256" key="1">
    <source>
        <dbReference type="SAM" id="MobiDB-lite"/>
    </source>
</evidence>
<sequence>MNFLQGVKRFFFGSDEDEENENQPNAPQRQNERKPSAKKEKQTVVIAPLLLNAPENSGGVQGLGWFVDSQRIDEDGDVANGFYNEHQNFPGDIIRPVPRIQAQYMKRSLTTRKGQIIIL</sequence>
<dbReference type="PANTHER" id="PTHR35750:SF1">
    <property type="entry name" value="PHOSPHOLIPID HYDROPEROXIDE GLUTATHIONE PEROXIDASE"/>
    <property type="match status" value="1"/>
</dbReference>
<accession>A0A7S0YTP8</accession>
<gene>
    <name evidence="2" type="ORF">PPAR00522_LOCUS22311</name>
</gene>
<protein>
    <submittedName>
        <fullName evidence="2">Uncharacterized protein</fullName>
    </submittedName>
</protein>
<feature type="region of interest" description="Disordered" evidence="1">
    <location>
        <begin position="10"/>
        <end position="40"/>
    </location>
</feature>
<proteinExistence type="predicted"/>
<dbReference type="PANTHER" id="PTHR35750">
    <property type="entry name" value="PHOSPHOLIPID HYDROPEROXIDE GLUTATHIONE PEROXIDASE"/>
    <property type="match status" value="1"/>
</dbReference>
<evidence type="ECO:0000313" key="2">
    <source>
        <dbReference type="EMBL" id="CAD8793321.1"/>
    </source>
</evidence>
<name>A0A7S0YTP8_9CHLO</name>
<reference evidence="2" key="1">
    <citation type="submission" date="2021-01" db="EMBL/GenBank/DDBJ databases">
        <authorList>
            <person name="Corre E."/>
            <person name="Pelletier E."/>
            <person name="Niang G."/>
            <person name="Scheremetjew M."/>
            <person name="Finn R."/>
            <person name="Kale V."/>
            <person name="Holt S."/>
            <person name="Cochrane G."/>
            <person name="Meng A."/>
            <person name="Brown T."/>
            <person name="Cohen L."/>
        </authorList>
    </citation>
    <scope>NUCLEOTIDE SEQUENCE</scope>
    <source>
        <strain evidence="2">SAG 63-3</strain>
    </source>
</reference>
<organism evidence="2">
    <name type="scientific">Polytomella parva</name>
    <dbReference type="NCBI Taxonomy" id="51329"/>
    <lineage>
        <taxon>Eukaryota</taxon>
        <taxon>Viridiplantae</taxon>
        <taxon>Chlorophyta</taxon>
        <taxon>core chlorophytes</taxon>
        <taxon>Chlorophyceae</taxon>
        <taxon>CS clade</taxon>
        <taxon>Chlamydomonadales</taxon>
        <taxon>Chlamydomonadaceae</taxon>
        <taxon>Polytomella</taxon>
    </lineage>
</organism>